<dbReference type="InterPro" id="IPR013786">
    <property type="entry name" value="AcylCoA_DH/ox_N"/>
</dbReference>
<dbReference type="PIRSF" id="PIRSF016578">
    <property type="entry name" value="HsaA"/>
    <property type="match status" value="1"/>
</dbReference>
<dbReference type="EMBL" id="BAABKQ010000001">
    <property type="protein sequence ID" value="GAA4807329.1"/>
    <property type="molecule type" value="Genomic_DNA"/>
</dbReference>
<evidence type="ECO:0000256" key="3">
    <source>
        <dbReference type="ARBA" id="ARBA00022630"/>
    </source>
</evidence>
<evidence type="ECO:0000256" key="5">
    <source>
        <dbReference type="ARBA" id="ARBA00023002"/>
    </source>
</evidence>
<keyword evidence="5 6" id="KW-0560">Oxidoreductase</keyword>
<dbReference type="InterPro" id="IPR046373">
    <property type="entry name" value="Acyl-CoA_Oxase/DH_mid-dom_sf"/>
</dbReference>
<sequence length="394" mass="42477">MTKGITDVSTGLQPEAMGFTDEQAAFQRAVADMCRRECGTRAQRDALTEQGTVHHNTWFYGRMAELGWLGLTVPEEFGGSDGSMVDLCILLEATARGMAPVGGIGPTLITGAAYKKFGTDAQKKDVLGGVVGGRSYSISMSEPEAGSDVGNLSCKAERTADGWVINGQKTWCSNAHIADAILLVARTSRGEDKHRGLTMFHVPSDTPGLTIKGIPTMGGNDVNDLYFTDVRLPVDAVIGEVDAGWGQLMTGLNIERLILGAMMLGTAQRAFADAVEFISERRQFGRPVGTFQSLRHRVADLATEIECTRLLVYGLARMVDDNPGALFPREASMVKLKATETAKKVALEGMQMMGGYGYATEFDMERHVRATLVSSIYGGTNEIQRDVVGKTYGL</sequence>
<dbReference type="Pfam" id="PF00441">
    <property type="entry name" value="Acyl-CoA_dh_1"/>
    <property type="match status" value="1"/>
</dbReference>
<dbReference type="Proteomes" id="UP001500839">
    <property type="component" value="Unassembled WGS sequence"/>
</dbReference>
<dbReference type="InterPro" id="IPR009075">
    <property type="entry name" value="AcylCo_DH/oxidase_C"/>
</dbReference>
<evidence type="ECO:0000259" key="8">
    <source>
        <dbReference type="Pfam" id="PF02770"/>
    </source>
</evidence>
<dbReference type="SUPFAM" id="SSF56645">
    <property type="entry name" value="Acyl-CoA dehydrogenase NM domain-like"/>
    <property type="match status" value="1"/>
</dbReference>
<keyword evidence="11" id="KW-1185">Reference proteome</keyword>
<comment type="similarity">
    <text evidence="2 6">Belongs to the acyl-CoA dehydrogenase family.</text>
</comment>
<dbReference type="Pfam" id="PF02770">
    <property type="entry name" value="Acyl-CoA_dh_M"/>
    <property type="match status" value="1"/>
</dbReference>
<comment type="cofactor">
    <cofactor evidence="1 6">
        <name>FAD</name>
        <dbReference type="ChEBI" id="CHEBI:57692"/>
    </cofactor>
</comment>
<name>A0ABP9CDT7_9ACTN</name>
<keyword evidence="4 6" id="KW-0274">FAD</keyword>
<dbReference type="Gene3D" id="1.20.140.10">
    <property type="entry name" value="Butyryl-CoA Dehydrogenase, subunit A, domain 3"/>
    <property type="match status" value="1"/>
</dbReference>
<dbReference type="InterPro" id="IPR037069">
    <property type="entry name" value="AcylCoA_DH/ox_N_sf"/>
</dbReference>
<evidence type="ECO:0000313" key="11">
    <source>
        <dbReference type="Proteomes" id="UP001500839"/>
    </source>
</evidence>
<evidence type="ECO:0000256" key="4">
    <source>
        <dbReference type="ARBA" id="ARBA00022827"/>
    </source>
</evidence>
<dbReference type="Pfam" id="PF02771">
    <property type="entry name" value="Acyl-CoA_dh_N"/>
    <property type="match status" value="1"/>
</dbReference>
<dbReference type="Gene3D" id="2.40.110.10">
    <property type="entry name" value="Butyryl-CoA Dehydrogenase, subunit A, domain 2"/>
    <property type="match status" value="1"/>
</dbReference>
<protein>
    <submittedName>
        <fullName evidence="10">Acyl-CoA dehydrogenase family protein</fullName>
    </submittedName>
</protein>
<dbReference type="InterPro" id="IPR036250">
    <property type="entry name" value="AcylCo_DH-like_C"/>
</dbReference>
<dbReference type="SUPFAM" id="SSF47203">
    <property type="entry name" value="Acyl-CoA dehydrogenase C-terminal domain-like"/>
    <property type="match status" value="1"/>
</dbReference>
<dbReference type="PANTHER" id="PTHR43884">
    <property type="entry name" value="ACYL-COA DEHYDROGENASE"/>
    <property type="match status" value="1"/>
</dbReference>
<evidence type="ECO:0000259" key="9">
    <source>
        <dbReference type="Pfam" id="PF02771"/>
    </source>
</evidence>
<feature type="domain" description="Acyl-CoA oxidase/dehydrogenase middle" evidence="8">
    <location>
        <begin position="138"/>
        <end position="230"/>
    </location>
</feature>
<dbReference type="InterPro" id="IPR009100">
    <property type="entry name" value="AcylCoA_DH/oxidase_NM_dom_sf"/>
</dbReference>
<evidence type="ECO:0000259" key="7">
    <source>
        <dbReference type="Pfam" id="PF00441"/>
    </source>
</evidence>
<reference evidence="11" key="1">
    <citation type="journal article" date="2019" name="Int. J. Syst. Evol. Microbiol.">
        <title>The Global Catalogue of Microorganisms (GCM) 10K type strain sequencing project: providing services to taxonomists for standard genome sequencing and annotation.</title>
        <authorList>
            <consortium name="The Broad Institute Genomics Platform"/>
            <consortium name="The Broad Institute Genome Sequencing Center for Infectious Disease"/>
            <person name="Wu L."/>
            <person name="Ma J."/>
        </authorList>
    </citation>
    <scope>NUCLEOTIDE SEQUENCE [LARGE SCALE GENOMIC DNA]</scope>
    <source>
        <strain evidence="11">JCM 18542</strain>
    </source>
</reference>
<evidence type="ECO:0000256" key="1">
    <source>
        <dbReference type="ARBA" id="ARBA00001974"/>
    </source>
</evidence>
<dbReference type="InterPro" id="IPR006091">
    <property type="entry name" value="Acyl-CoA_Oxase/DH_mid-dom"/>
</dbReference>
<feature type="domain" description="Acyl-CoA dehydrogenase/oxidase N-terminal" evidence="9">
    <location>
        <begin position="20"/>
        <end position="133"/>
    </location>
</feature>
<proteinExistence type="inferred from homology"/>
<feature type="domain" description="Acyl-CoA dehydrogenase/oxidase C-terminal" evidence="7">
    <location>
        <begin position="243"/>
        <end position="391"/>
    </location>
</feature>
<dbReference type="PANTHER" id="PTHR43884:SF20">
    <property type="entry name" value="ACYL-COA DEHYDROGENASE FADE28"/>
    <property type="match status" value="1"/>
</dbReference>
<organism evidence="10 11">
    <name type="scientific">Tomitella cavernea</name>
    <dbReference type="NCBI Taxonomy" id="1387982"/>
    <lineage>
        <taxon>Bacteria</taxon>
        <taxon>Bacillati</taxon>
        <taxon>Actinomycetota</taxon>
        <taxon>Actinomycetes</taxon>
        <taxon>Mycobacteriales</taxon>
        <taxon>Tomitella</taxon>
    </lineage>
</organism>
<gene>
    <name evidence="10" type="ORF">GCM10023353_08420</name>
</gene>
<accession>A0ABP9CDT7</accession>
<keyword evidence="3 6" id="KW-0285">Flavoprotein</keyword>
<dbReference type="Gene3D" id="1.10.540.10">
    <property type="entry name" value="Acyl-CoA dehydrogenase/oxidase, N-terminal domain"/>
    <property type="match status" value="1"/>
</dbReference>
<comment type="caution">
    <text evidence="10">The sequence shown here is derived from an EMBL/GenBank/DDBJ whole genome shotgun (WGS) entry which is preliminary data.</text>
</comment>
<evidence type="ECO:0000313" key="10">
    <source>
        <dbReference type="EMBL" id="GAA4807329.1"/>
    </source>
</evidence>
<evidence type="ECO:0000256" key="6">
    <source>
        <dbReference type="RuleBase" id="RU362125"/>
    </source>
</evidence>
<evidence type="ECO:0000256" key="2">
    <source>
        <dbReference type="ARBA" id="ARBA00009347"/>
    </source>
</evidence>